<evidence type="ECO:0000313" key="4">
    <source>
        <dbReference type="Proteomes" id="UP000321393"/>
    </source>
</evidence>
<dbReference type="AlphaFoldDB" id="A0A5D3DH77"/>
<feature type="compositionally biased region" description="Basic and acidic residues" evidence="1">
    <location>
        <begin position="50"/>
        <end position="66"/>
    </location>
</feature>
<evidence type="ECO:0000313" key="5">
    <source>
        <dbReference type="Proteomes" id="UP000321947"/>
    </source>
</evidence>
<evidence type="ECO:0000256" key="1">
    <source>
        <dbReference type="SAM" id="MobiDB-lite"/>
    </source>
</evidence>
<comment type="caution">
    <text evidence="3">The sequence shown here is derived from an EMBL/GenBank/DDBJ whole genome shotgun (WGS) entry which is preliminary data.</text>
</comment>
<dbReference type="EMBL" id="SSTD01004900">
    <property type="protein sequence ID" value="TYK22700.1"/>
    <property type="molecule type" value="Genomic_DNA"/>
</dbReference>
<gene>
    <name evidence="3" type="ORF">E5676_scaffold1163G00170</name>
    <name evidence="2" type="ORF">E6C27_scaffold43052G00400</name>
</gene>
<evidence type="ECO:0000313" key="2">
    <source>
        <dbReference type="EMBL" id="KAA0054912.1"/>
    </source>
</evidence>
<sequence length="153" mass="16972">MSKFPDASCITSGTSSEVRGTPDTIIGSSRMASGVIEDPDANSDSSEMATETKAKEEEEISSADKMKTGEAFSRRCRCPRHQVDDVENEHLNVLEIVVNHQVDEHIEDDTLCRTDVDPTIVKRLVVRHVTNDFIDNVDEHLSHASETSDDDEL</sequence>
<dbReference type="Proteomes" id="UP000321393">
    <property type="component" value="Unassembled WGS sequence"/>
</dbReference>
<feature type="region of interest" description="Disordered" evidence="1">
    <location>
        <begin position="1"/>
        <end position="66"/>
    </location>
</feature>
<dbReference type="Proteomes" id="UP000321947">
    <property type="component" value="Unassembled WGS sequence"/>
</dbReference>
<proteinExistence type="predicted"/>
<accession>A0A5D3DH77</accession>
<evidence type="ECO:0000313" key="3">
    <source>
        <dbReference type="EMBL" id="TYK22700.1"/>
    </source>
</evidence>
<feature type="compositionally biased region" description="Polar residues" evidence="1">
    <location>
        <begin position="9"/>
        <end position="18"/>
    </location>
</feature>
<dbReference type="EMBL" id="SSTE01008633">
    <property type="protein sequence ID" value="KAA0054912.1"/>
    <property type="molecule type" value="Genomic_DNA"/>
</dbReference>
<reference evidence="4 5" key="1">
    <citation type="submission" date="2019-08" db="EMBL/GenBank/DDBJ databases">
        <title>Draft genome sequences of two oriental melons (Cucumis melo L. var makuwa).</title>
        <authorList>
            <person name="Kwon S.-Y."/>
        </authorList>
    </citation>
    <scope>NUCLEOTIDE SEQUENCE [LARGE SCALE GENOMIC DNA]</scope>
    <source>
        <strain evidence="5">cv. Chang Bougi</strain>
        <strain evidence="4">cv. SW 3</strain>
        <tissue evidence="3">Leaf</tissue>
    </source>
</reference>
<protein>
    <submittedName>
        <fullName evidence="3">Uncharacterized protein</fullName>
    </submittedName>
</protein>
<name>A0A5D3DH77_CUCMM</name>
<organism evidence="3 5">
    <name type="scientific">Cucumis melo var. makuwa</name>
    <name type="common">Oriental melon</name>
    <dbReference type="NCBI Taxonomy" id="1194695"/>
    <lineage>
        <taxon>Eukaryota</taxon>
        <taxon>Viridiplantae</taxon>
        <taxon>Streptophyta</taxon>
        <taxon>Embryophyta</taxon>
        <taxon>Tracheophyta</taxon>
        <taxon>Spermatophyta</taxon>
        <taxon>Magnoliopsida</taxon>
        <taxon>eudicotyledons</taxon>
        <taxon>Gunneridae</taxon>
        <taxon>Pentapetalae</taxon>
        <taxon>rosids</taxon>
        <taxon>fabids</taxon>
        <taxon>Cucurbitales</taxon>
        <taxon>Cucurbitaceae</taxon>
        <taxon>Benincaseae</taxon>
        <taxon>Cucumis</taxon>
    </lineage>
</organism>